<gene>
    <name evidence="7" type="ORF">COV53_07025</name>
</gene>
<comment type="similarity">
    <text evidence="1 5">Belongs to the acylphosphatase family.</text>
</comment>
<comment type="caution">
    <text evidence="7">The sequence shown here is derived from an EMBL/GenBank/DDBJ whole genome shotgun (WGS) entry which is preliminary data.</text>
</comment>
<sequence length="90" mass="10276">MKRVHVYISGEVTGVGFRSWTLHNARKLGLIGWVKNTADSKVEAVFEGVKDRLCNMIKKCKKGPEVSFVESVDEQWQEAKGEFQTFEIRS</sequence>
<evidence type="ECO:0000313" key="7">
    <source>
        <dbReference type="EMBL" id="PIR07684.1"/>
    </source>
</evidence>
<dbReference type="PANTHER" id="PTHR47268">
    <property type="entry name" value="ACYLPHOSPHATASE"/>
    <property type="match status" value="1"/>
</dbReference>
<dbReference type="EMBL" id="PCWS01000152">
    <property type="protein sequence ID" value="PIR07684.1"/>
    <property type="molecule type" value="Genomic_DNA"/>
</dbReference>
<dbReference type="AlphaFoldDB" id="A0A2H0NFP5"/>
<protein>
    <recommendedName>
        <fullName evidence="2 4">acylphosphatase</fullName>
        <ecNumber evidence="2 4">3.6.1.7</ecNumber>
    </recommendedName>
</protein>
<dbReference type="GO" id="GO:0003998">
    <property type="term" value="F:acylphosphatase activity"/>
    <property type="evidence" value="ECO:0007669"/>
    <property type="project" value="UniProtKB-EC"/>
</dbReference>
<dbReference type="EC" id="3.6.1.7" evidence="2 4"/>
<feature type="active site" evidence="4">
    <location>
        <position position="18"/>
    </location>
</feature>
<feature type="active site" evidence="4">
    <location>
        <position position="36"/>
    </location>
</feature>
<evidence type="ECO:0000256" key="2">
    <source>
        <dbReference type="ARBA" id="ARBA00012150"/>
    </source>
</evidence>
<proteinExistence type="inferred from homology"/>
<dbReference type="PRINTS" id="PR00112">
    <property type="entry name" value="ACYLPHPHTASE"/>
</dbReference>
<dbReference type="PANTHER" id="PTHR47268:SF4">
    <property type="entry name" value="ACYLPHOSPHATASE"/>
    <property type="match status" value="1"/>
</dbReference>
<evidence type="ECO:0000256" key="1">
    <source>
        <dbReference type="ARBA" id="ARBA00005614"/>
    </source>
</evidence>
<reference evidence="7 8" key="1">
    <citation type="submission" date="2017-09" db="EMBL/GenBank/DDBJ databases">
        <title>Depth-based differentiation of microbial function through sediment-hosted aquifers and enrichment of novel symbionts in the deep terrestrial subsurface.</title>
        <authorList>
            <person name="Probst A.J."/>
            <person name="Ladd B."/>
            <person name="Jarett J.K."/>
            <person name="Geller-Mcgrath D.E."/>
            <person name="Sieber C.M."/>
            <person name="Emerson J.B."/>
            <person name="Anantharaman K."/>
            <person name="Thomas B.C."/>
            <person name="Malmstrom R."/>
            <person name="Stieglmeier M."/>
            <person name="Klingl A."/>
            <person name="Woyke T."/>
            <person name="Ryan C.M."/>
            <person name="Banfield J.F."/>
        </authorList>
    </citation>
    <scope>NUCLEOTIDE SEQUENCE [LARGE SCALE GENOMIC DNA]</scope>
    <source>
        <strain evidence="7">CG11_big_fil_rev_8_21_14_0_20_37_11</strain>
    </source>
</reference>
<dbReference type="InterPro" id="IPR001792">
    <property type="entry name" value="Acylphosphatase-like_dom"/>
</dbReference>
<dbReference type="Pfam" id="PF00708">
    <property type="entry name" value="Acylphosphatase"/>
    <property type="match status" value="1"/>
</dbReference>
<evidence type="ECO:0000256" key="4">
    <source>
        <dbReference type="PROSITE-ProRule" id="PRU00520"/>
    </source>
</evidence>
<organism evidence="7 8">
    <name type="scientific">Candidatus Gottesmanbacteria bacterium CG11_big_fil_rev_8_21_14_0_20_37_11</name>
    <dbReference type="NCBI Taxonomy" id="1974575"/>
    <lineage>
        <taxon>Bacteria</taxon>
        <taxon>Candidatus Gottesmaniibacteriota</taxon>
    </lineage>
</organism>
<accession>A0A2H0NFP5</accession>
<dbReference type="Proteomes" id="UP000230707">
    <property type="component" value="Unassembled WGS sequence"/>
</dbReference>
<comment type="catalytic activity">
    <reaction evidence="3 4">
        <text>an acyl phosphate + H2O = a carboxylate + phosphate + H(+)</text>
        <dbReference type="Rhea" id="RHEA:14965"/>
        <dbReference type="ChEBI" id="CHEBI:15377"/>
        <dbReference type="ChEBI" id="CHEBI:15378"/>
        <dbReference type="ChEBI" id="CHEBI:29067"/>
        <dbReference type="ChEBI" id="CHEBI:43474"/>
        <dbReference type="ChEBI" id="CHEBI:59918"/>
        <dbReference type="EC" id="3.6.1.7"/>
    </reaction>
</comment>
<dbReference type="PROSITE" id="PS51160">
    <property type="entry name" value="ACYLPHOSPHATASE_3"/>
    <property type="match status" value="1"/>
</dbReference>
<evidence type="ECO:0000313" key="8">
    <source>
        <dbReference type="Proteomes" id="UP000230707"/>
    </source>
</evidence>
<feature type="domain" description="Acylphosphatase-like" evidence="6">
    <location>
        <begin position="3"/>
        <end position="90"/>
    </location>
</feature>
<name>A0A2H0NFP5_9BACT</name>
<dbReference type="InterPro" id="IPR020456">
    <property type="entry name" value="Acylphosphatase"/>
</dbReference>
<evidence type="ECO:0000259" key="6">
    <source>
        <dbReference type="PROSITE" id="PS51160"/>
    </source>
</evidence>
<evidence type="ECO:0000256" key="5">
    <source>
        <dbReference type="RuleBase" id="RU004168"/>
    </source>
</evidence>
<dbReference type="Gene3D" id="3.30.70.100">
    <property type="match status" value="1"/>
</dbReference>
<keyword evidence="4" id="KW-0378">Hydrolase</keyword>
<dbReference type="InterPro" id="IPR036046">
    <property type="entry name" value="Acylphosphatase-like_dom_sf"/>
</dbReference>
<dbReference type="SUPFAM" id="SSF54975">
    <property type="entry name" value="Acylphosphatase/BLUF domain-like"/>
    <property type="match status" value="1"/>
</dbReference>
<evidence type="ECO:0000256" key="3">
    <source>
        <dbReference type="ARBA" id="ARBA00047645"/>
    </source>
</evidence>